<dbReference type="GO" id="GO:0047631">
    <property type="term" value="F:ADP-ribose diphosphatase activity"/>
    <property type="evidence" value="ECO:0007669"/>
    <property type="project" value="UniProtKB-EC"/>
</dbReference>
<dbReference type="EC" id="3.6.1.13" evidence="3"/>
<evidence type="ECO:0000256" key="1">
    <source>
        <dbReference type="ARBA" id="ARBA00022801"/>
    </source>
</evidence>
<dbReference type="GO" id="GO:0006753">
    <property type="term" value="P:nucleoside phosphate metabolic process"/>
    <property type="evidence" value="ECO:0007669"/>
    <property type="project" value="TreeGrafter"/>
</dbReference>
<dbReference type="GO" id="GO:0019693">
    <property type="term" value="P:ribose phosphate metabolic process"/>
    <property type="evidence" value="ECO:0007669"/>
    <property type="project" value="TreeGrafter"/>
</dbReference>
<dbReference type="CDD" id="cd24158">
    <property type="entry name" value="NUDIX_ADPRase_Rv1700"/>
    <property type="match status" value="1"/>
</dbReference>
<dbReference type="EMBL" id="JACBZD010000001">
    <property type="protein sequence ID" value="NYI03391.1"/>
    <property type="molecule type" value="Genomic_DNA"/>
</dbReference>
<evidence type="ECO:0000313" key="4">
    <source>
        <dbReference type="Proteomes" id="UP000567795"/>
    </source>
</evidence>
<proteinExistence type="predicted"/>
<name>A0A852ZXM8_9ACTN</name>
<keyword evidence="4" id="KW-1185">Reference proteome</keyword>
<dbReference type="Proteomes" id="UP000567795">
    <property type="component" value="Unassembled WGS sequence"/>
</dbReference>
<sequence length="222" mass="24621">MDQATGQHQGSGPDVRDAVEQWEVVSSETPFTGKVTSLRTDEVRMPDGGTARRDYQVHPGAVAVIALDDDRRVLCLSQYRHPVGRRLWEPPAGLLDVPGEHPLHAAERELYEEAHYRADDWRVLVDFYNSPGSSSEAIRVFLARGLEPAEGERFAAEHEELDMELDWVGLDELVRRILAGQLQSPTLIVGVLALHAALHGTGDGLAALRLPDAPWQARPFRP</sequence>
<reference evidence="3 4" key="1">
    <citation type="submission" date="2020-07" db="EMBL/GenBank/DDBJ databases">
        <title>Sequencing the genomes of 1000 actinobacteria strains.</title>
        <authorList>
            <person name="Klenk H.-P."/>
        </authorList>
    </citation>
    <scope>NUCLEOTIDE SEQUENCE [LARGE SCALE GENOMIC DNA]</scope>
    <source>
        <strain evidence="3 4">DSM 42178</strain>
    </source>
</reference>
<organism evidence="3 4">
    <name type="scientific">Allostreptomyces psammosilenae</name>
    <dbReference type="NCBI Taxonomy" id="1892865"/>
    <lineage>
        <taxon>Bacteria</taxon>
        <taxon>Bacillati</taxon>
        <taxon>Actinomycetota</taxon>
        <taxon>Actinomycetes</taxon>
        <taxon>Kitasatosporales</taxon>
        <taxon>Streptomycetaceae</taxon>
        <taxon>Allostreptomyces</taxon>
    </lineage>
</organism>
<dbReference type="RefSeq" id="WP_312892373.1">
    <property type="nucleotide sequence ID" value="NZ_JACBZD010000001.1"/>
</dbReference>
<dbReference type="Gene3D" id="3.90.79.10">
    <property type="entry name" value="Nucleoside Triphosphate Pyrophosphohydrolase"/>
    <property type="match status" value="1"/>
</dbReference>
<keyword evidence="1 3" id="KW-0378">Hydrolase</keyword>
<dbReference type="InterPro" id="IPR015797">
    <property type="entry name" value="NUDIX_hydrolase-like_dom_sf"/>
</dbReference>
<dbReference type="GO" id="GO:0005829">
    <property type="term" value="C:cytosol"/>
    <property type="evidence" value="ECO:0007669"/>
    <property type="project" value="TreeGrafter"/>
</dbReference>
<accession>A0A852ZXM8</accession>
<evidence type="ECO:0000259" key="2">
    <source>
        <dbReference type="PROSITE" id="PS51462"/>
    </source>
</evidence>
<dbReference type="AlphaFoldDB" id="A0A852ZXM8"/>
<dbReference type="SUPFAM" id="SSF55811">
    <property type="entry name" value="Nudix"/>
    <property type="match status" value="1"/>
</dbReference>
<dbReference type="InterPro" id="IPR000086">
    <property type="entry name" value="NUDIX_hydrolase_dom"/>
</dbReference>
<dbReference type="Pfam" id="PF00293">
    <property type="entry name" value="NUDIX"/>
    <property type="match status" value="1"/>
</dbReference>
<dbReference type="PANTHER" id="PTHR11839:SF31">
    <property type="entry name" value="ADP-RIBOSE PYROPHOSPHATASE"/>
    <property type="match status" value="1"/>
</dbReference>
<dbReference type="PANTHER" id="PTHR11839">
    <property type="entry name" value="UDP/ADP-SUGAR PYROPHOSPHATASE"/>
    <property type="match status" value="1"/>
</dbReference>
<dbReference type="PROSITE" id="PS51462">
    <property type="entry name" value="NUDIX"/>
    <property type="match status" value="1"/>
</dbReference>
<gene>
    <name evidence="3" type="ORF">FHU37_000334</name>
</gene>
<comment type="caution">
    <text evidence="3">The sequence shown here is derived from an EMBL/GenBank/DDBJ whole genome shotgun (WGS) entry which is preliminary data.</text>
</comment>
<feature type="domain" description="Nudix hydrolase" evidence="2">
    <location>
        <begin position="56"/>
        <end position="195"/>
    </location>
</feature>
<protein>
    <submittedName>
        <fullName evidence="3">ADP-ribose pyrophosphatase</fullName>
        <ecNumber evidence="3">3.6.1.13</ecNumber>
    </submittedName>
</protein>
<evidence type="ECO:0000313" key="3">
    <source>
        <dbReference type="EMBL" id="NYI03391.1"/>
    </source>
</evidence>